<dbReference type="eggNOG" id="KOG1095">
    <property type="taxonomic scope" value="Eukaryota"/>
</dbReference>
<dbReference type="Gene3D" id="4.10.400.10">
    <property type="entry name" value="Low-density Lipoprotein Receptor"/>
    <property type="match status" value="1"/>
</dbReference>
<dbReference type="InterPro" id="IPR011009">
    <property type="entry name" value="Kinase-like_dom_sf"/>
</dbReference>
<dbReference type="EMBL" id="ACPB03006676">
    <property type="status" value="NOT_ANNOTATED_CDS"/>
    <property type="molecule type" value="Genomic_DNA"/>
</dbReference>
<keyword evidence="9 20" id="KW-1133">Transmembrane helix</keyword>
<keyword evidence="6 17" id="KW-0547">Nucleotide-binding</keyword>
<dbReference type="STRING" id="13249.T1H974"/>
<comment type="similarity">
    <text evidence="18">Belongs to the protein kinase superfamily. Tyr protein kinase family. Insulin receptor subfamily.</text>
</comment>
<evidence type="ECO:0000256" key="13">
    <source>
        <dbReference type="ARBA" id="ARBA00023170"/>
    </source>
</evidence>
<feature type="binding site" evidence="17">
    <location>
        <position position="861"/>
    </location>
    <ligand>
        <name>ATP</name>
        <dbReference type="ChEBI" id="CHEBI:30616"/>
    </ligand>
</feature>
<keyword evidence="2" id="KW-1003">Cell membrane</keyword>
<evidence type="ECO:0000256" key="3">
    <source>
        <dbReference type="ARBA" id="ARBA00022679"/>
    </source>
</evidence>
<dbReference type="InterPro" id="IPR000998">
    <property type="entry name" value="MAM_dom"/>
</dbReference>
<keyword evidence="13 18" id="KW-0675">Receptor</keyword>
<dbReference type="GO" id="GO:0007169">
    <property type="term" value="P:cell surface receptor protein tyrosine kinase signaling pathway"/>
    <property type="evidence" value="ECO:0007669"/>
    <property type="project" value="InterPro"/>
</dbReference>
<accession>T1H974</accession>
<keyword evidence="18" id="KW-0597">Phosphoprotein</keyword>
<dbReference type="Pfam" id="PF00629">
    <property type="entry name" value="MAM"/>
    <property type="match status" value="2"/>
</dbReference>
<dbReference type="GO" id="GO:0005886">
    <property type="term" value="C:plasma membrane"/>
    <property type="evidence" value="ECO:0007669"/>
    <property type="project" value="UniProtKB-SubCell"/>
</dbReference>
<evidence type="ECO:0000256" key="19">
    <source>
        <dbReference type="SAM" id="MobiDB-lite"/>
    </source>
</evidence>
<feature type="region of interest" description="Disordered" evidence="19">
    <location>
        <begin position="490"/>
        <end position="511"/>
    </location>
</feature>
<evidence type="ECO:0000256" key="20">
    <source>
        <dbReference type="SAM" id="Phobius"/>
    </source>
</evidence>
<dbReference type="SUPFAM" id="SSF49899">
    <property type="entry name" value="Concanavalin A-like lectins/glucanases"/>
    <property type="match status" value="2"/>
</dbReference>
<keyword evidence="8 17" id="KW-0067">ATP-binding</keyword>
<dbReference type="InterPro" id="IPR013320">
    <property type="entry name" value="ConA-like_dom_sf"/>
</dbReference>
<dbReference type="PROSITE" id="PS00239">
    <property type="entry name" value="RECEPTOR_TYR_KIN_II"/>
    <property type="match status" value="1"/>
</dbReference>
<evidence type="ECO:0000256" key="16">
    <source>
        <dbReference type="PROSITE-ProRule" id="PRU00124"/>
    </source>
</evidence>
<dbReference type="EnsemblMetazoa" id="RPRC000576-RA">
    <property type="protein sequence ID" value="RPRC000576-PA"/>
    <property type="gene ID" value="RPRC000576"/>
</dbReference>
<dbReference type="CDD" id="cd00112">
    <property type="entry name" value="LDLa"/>
    <property type="match status" value="1"/>
</dbReference>
<dbReference type="SUPFAM" id="SSF57424">
    <property type="entry name" value="LDL receptor-like module"/>
    <property type="match status" value="1"/>
</dbReference>
<dbReference type="FunFam" id="2.60.120.200:FF:000193">
    <property type="entry name" value="Tyrosine-protein kinase receptor"/>
    <property type="match status" value="1"/>
</dbReference>
<evidence type="ECO:0000256" key="9">
    <source>
        <dbReference type="ARBA" id="ARBA00022989"/>
    </source>
</evidence>
<dbReference type="CDD" id="cd06263">
    <property type="entry name" value="MAM"/>
    <property type="match status" value="1"/>
</dbReference>
<dbReference type="InParanoid" id="T1H974"/>
<comment type="caution">
    <text evidence="16">Lacks conserved residue(s) required for the propagation of feature annotation.</text>
</comment>
<evidence type="ECO:0000256" key="1">
    <source>
        <dbReference type="ARBA" id="ARBA00004251"/>
    </source>
</evidence>
<dbReference type="InterPro" id="IPR000719">
    <property type="entry name" value="Prot_kinase_dom"/>
</dbReference>
<evidence type="ECO:0000256" key="18">
    <source>
        <dbReference type="RuleBase" id="RU000312"/>
    </source>
</evidence>
<evidence type="ECO:0000256" key="4">
    <source>
        <dbReference type="ARBA" id="ARBA00022692"/>
    </source>
</evidence>
<dbReference type="PANTHER" id="PTHR24416">
    <property type="entry name" value="TYROSINE-PROTEIN KINASE RECEPTOR"/>
    <property type="match status" value="1"/>
</dbReference>
<dbReference type="SMART" id="SM00219">
    <property type="entry name" value="TyrKc"/>
    <property type="match status" value="1"/>
</dbReference>
<dbReference type="GO" id="GO:0004714">
    <property type="term" value="F:transmembrane receptor protein tyrosine kinase activity"/>
    <property type="evidence" value="ECO:0007669"/>
    <property type="project" value="UniProtKB-EC"/>
</dbReference>
<dbReference type="EC" id="2.7.10.1" evidence="18"/>
<evidence type="ECO:0000256" key="15">
    <source>
        <dbReference type="ARBA" id="ARBA00051243"/>
    </source>
</evidence>
<dbReference type="PROSITE" id="PS01209">
    <property type="entry name" value="LDLRA_1"/>
    <property type="match status" value="1"/>
</dbReference>
<dbReference type="GO" id="GO:0045664">
    <property type="term" value="P:regulation of neuron differentiation"/>
    <property type="evidence" value="ECO:0007669"/>
    <property type="project" value="TreeGrafter"/>
</dbReference>
<dbReference type="InterPro" id="IPR036055">
    <property type="entry name" value="LDL_receptor-like_sf"/>
</dbReference>
<dbReference type="InterPro" id="IPR055163">
    <property type="entry name" value="ALK/LTK-like_GRD"/>
</dbReference>
<dbReference type="Proteomes" id="UP000015103">
    <property type="component" value="Unassembled WGS sequence"/>
</dbReference>
<keyword evidence="7" id="KW-0418">Kinase</keyword>
<dbReference type="PRINTS" id="PR00109">
    <property type="entry name" value="TYRKINASE"/>
</dbReference>
<evidence type="ECO:0000256" key="12">
    <source>
        <dbReference type="ARBA" id="ARBA00023157"/>
    </source>
</evidence>
<dbReference type="Pfam" id="PF07714">
    <property type="entry name" value="PK_Tyr_Ser-Thr"/>
    <property type="match status" value="1"/>
</dbReference>
<feature type="disulfide bond" evidence="16">
    <location>
        <begin position="123"/>
        <end position="135"/>
    </location>
</feature>
<evidence type="ECO:0000256" key="6">
    <source>
        <dbReference type="ARBA" id="ARBA00022741"/>
    </source>
</evidence>
<evidence type="ECO:0000256" key="2">
    <source>
        <dbReference type="ARBA" id="ARBA00022475"/>
    </source>
</evidence>
<feature type="compositionally biased region" description="Basic and acidic residues" evidence="19">
    <location>
        <begin position="502"/>
        <end position="511"/>
    </location>
</feature>
<keyword evidence="5" id="KW-0732">Signal</keyword>
<proteinExistence type="inferred from homology"/>
<evidence type="ECO:0000256" key="17">
    <source>
        <dbReference type="PROSITE-ProRule" id="PRU10141"/>
    </source>
</evidence>
<reference evidence="21" key="1">
    <citation type="submission" date="2015-05" db="UniProtKB">
        <authorList>
            <consortium name="EnsemblMetazoa"/>
        </authorList>
    </citation>
    <scope>IDENTIFICATION</scope>
</reference>
<dbReference type="InterPro" id="IPR023415">
    <property type="entry name" value="LDLR_class-A_CS"/>
</dbReference>
<dbReference type="InterPro" id="IPR001245">
    <property type="entry name" value="Ser-Thr/Tyr_kinase_cat_dom"/>
</dbReference>
<organism evidence="21 22">
    <name type="scientific">Rhodnius prolixus</name>
    <name type="common">Triatomid bug</name>
    <dbReference type="NCBI Taxonomy" id="13249"/>
    <lineage>
        <taxon>Eukaryota</taxon>
        <taxon>Metazoa</taxon>
        <taxon>Ecdysozoa</taxon>
        <taxon>Arthropoda</taxon>
        <taxon>Hexapoda</taxon>
        <taxon>Insecta</taxon>
        <taxon>Pterygota</taxon>
        <taxon>Neoptera</taxon>
        <taxon>Paraneoptera</taxon>
        <taxon>Hemiptera</taxon>
        <taxon>Heteroptera</taxon>
        <taxon>Panheteroptera</taxon>
        <taxon>Cimicomorpha</taxon>
        <taxon>Reduviidae</taxon>
        <taxon>Triatominae</taxon>
        <taxon>Rhodnius</taxon>
    </lineage>
</organism>
<dbReference type="HOGENOM" id="CLU_001878_3_2_1"/>
<sequence length="1293" mass="142246">MLGHFLYLLSKYAGGPNELHVWSPKYVRTGEMCKLSLWLHMSNMTKGKFRVVIDAMNHTQWVASEQPGNDDNTWKNYTFSVGPITQEFNIILEVVPSNVYPSHIALDNIKLKNCFPDPPQNVCMPSQFQCSDNVCIDASRVCNINKDCANSEDEHQDCFKVQAFARCTFEEGWCGWHNRLGNVLNWTLNNGSTATSSTGPSYDHTYQNATGMYVYVDMSGKQVDMGTASVLESPIINPPPRYHSNSSSPYHNSCFITFYYHKYGPHSGSLGLFLVELQRITNISTKLWWSYGDKGNKWLRQVITLPNITNQYYLQFEARKGYSSRGDTAIDDISISPKCFGIGVPAEHLNGYDYQSGFQTFEPVPSPVTHVDFVNSTYYLFTPCGSTGRHGPTQENCLAAYNNTDTNVTVLTEKLLAGIQKWTVPEEGYYTIIAKGASGGKGSDNHGTSWGAMVRTVVELRKGQNLYILVGQEGNSACIKNFASYNRRTVCQQKPNNTNSREPTKRPKSKVHEVSKLTFLSEGGGGGGATFVFTMQRNKEKKPVVVAAGGGGLGHGSSDSINIHHGHGINKTLAPTTGNAHQPADISVPAGAGGGWRSGNYTFRDTTGLALQQGAIGGKACYISSDGSHKGAGGFGGGGGGCTSGGGGGGYTGGRAWSQKAGVGEGGYSWIEIGILQEAWVSRRRGPGEVYIIPAIYGCGCDYLCVALDTFRSKVECLCPEGWHLAEDHLQCIPNPTTSSGLLTKVLIGVVGMLVITVLFLCTFLYNRYQRKKDAKMRRMILSGPDLQLDRLRVASDSMMTEYNPNYEFGGGVYSLRDLKEIPREHLQLVKALGQGAFGEVYQGFFKNRAGDAVEMPVAVKTLPELSTSQAETDFLMEALIMSKFNHPNIVHFIGVCFDKHPRFIVIELLAGGDLKTFLRESRPKPDRAAPLTMRDLLSCIVDVAKGCKYMEENRFIHRDIAARNCLLTTKGPGRVVKIADFGMARDIYRADYYRKGGKAMLPIKWMPPEAFLDGIFTTKTDVWSFGVLMWEVMSMGYMPYTGCANREVMQLVTNGGRLAPPTNCPSQLYAIMTQCWQPNPDDRPGFALILERLGYCLQDPDVIKAPLPVYTKPPSSERDTTIMRPTALEDCLQPDYLVPLPGPNNFQQTTTATNLLDTQQHMIGNSTSIIGGGLPGQILTAESRTGHQQQQPSLLLDTDSPTAAALSSSLFQPQQQQPPPSQQLNNNSSLLQQTNINNNIANSMVVAPATNKPLLLNANATHLHHHHHHHHRTDQPIYIISSNVKQDTEISC</sequence>
<comment type="catalytic activity">
    <reaction evidence="15 18">
        <text>L-tyrosyl-[protein] + ATP = O-phospho-L-tyrosyl-[protein] + ADP + H(+)</text>
        <dbReference type="Rhea" id="RHEA:10596"/>
        <dbReference type="Rhea" id="RHEA-COMP:10136"/>
        <dbReference type="Rhea" id="RHEA-COMP:20101"/>
        <dbReference type="ChEBI" id="CHEBI:15378"/>
        <dbReference type="ChEBI" id="CHEBI:30616"/>
        <dbReference type="ChEBI" id="CHEBI:46858"/>
        <dbReference type="ChEBI" id="CHEBI:61978"/>
        <dbReference type="ChEBI" id="CHEBI:456216"/>
        <dbReference type="EC" id="2.7.10.1"/>
    </reaction>
</comment>
<dbReference type="SUPFAM" id="SSF56112">
    <property type="entry name" value="Protein kinase-like (PK-like)"/>
    <property type="match status" value="1"/>
</dbReference>
<dbReference type="PROSITE" id="PS50011">
    <property type="entry name" value="PROTEIN_KINASE_DOM"/>
    <property type="match status" value="1"/>
</dbReference>
<dbReference type="PROSITE" id="PS00107">
    <property type="entry name" value="PROTEIN_KINASE_ATP"/>
    <property type="match status" value="1"/>
</dbReference>
<dbReference type="FunFam" id="1.10.510.10:FF:000113">
    <property type="entry name" value="Tyrosine-protein kinase receptor"/>
    <property type="match status" value="1"/>
</dbReference>
<dbReference type="FunCoup" id="T1H974">
    <property type="interactions" value="12"/>
</dbReference>
<feature type="transmembrane region" description="Helical" evidence="20">
    <location>
        <begin position="746"/>
        <end position="769"/>
    </location>
</feature>
<dbReference type="PANTHER" id="PTHR24416:SF604">
    <property type="entry name" value="RECEPTOR PROTEIN-TYROSINE KINASE"/>
    <property type="match status" value="1"/>
</dbReference>
<name>T1H974_RHOPR</name>
<dbReference type="SMART" id="SM00137">
    <property type="entry name" value="MAM"/>
    <property type="match status" value="1"/>
</dbReference>
<dbReference type="Gene3D" id="2.60.120.200">
    <property type="match status" value="2"/>
</dbReference>
<dbReference type="PROSITE" id="PS50060">
    <property type="entry name" value="MAM_2"/>
    <property type="match status" value="2"/>
</dbReference>
<dbReference type="Gene3D" id="1.10.510.10">
    <property type="entry name" value="Transferase(Phosphotransferase) domain 1"/>
    <property type="match status" value="1"/>
</dbReference>
<evidence type="ECO:0000256" key="14">
    <source>
        <dbReference type="ARBA" id="ARBA00023180"/>
    </source>
</evidence>
<evidence type="ECO:0000256" key="10">
    <source>
        <dbReference type="ARBA" id="ARBA00023136"/>
    </source>
</evidence>
<dbReference type="FunFam" id="3.30.200.20:FF:000117">
    <property type="entry name" value="Tyrosine-protein kinase receptor"/>
    <property type="match status" value="1"/>
</dbReference>
<dbReference type="VEuPathDB" id="VectorBase:RPRC000576"/>
<comment type="subcellular location">
    <subcellularLocation>
        <location evidence="1">Cell membrane</location>
        <topology evidence="1">Single-pass type I membrane protein</topology>
    </subcellularLocation>
</comment>
<keyword evidence="12 16" id="KW-1015">Disulfide bond</keyword>
<dbReference type="InterPro" id="IPR002011">
    <property type="entry name" value="Tyr_kinase_rcpt_2_CS"/>
</dbReference>
<feature type="disulfide bond" evidence="16">
    <location>
        <begin position="130"/>
        <end position="148"/>
    </location>
</feature>
<evidence type="ECO:0000256" key="5">
    <source>
        <dbReference type="ARBA" id="ARBA00022729"/>
    </source>
</evidence>
<dbReference type="Pfam" id="PF12810">
    <property type="entry name" value="ALK_LTK_GRD"/>
    <property type="match status" value="1"/>
</dbReference>
<dbReference type="SMART" id="SM00192">
    <property type="entry name" value="LDLa"/>
    <property type="match status" value="1"/>
</dbReference>
<dbReference type="InterPro" id="IPR008266">
    <property type="entry name" value="Tyr_kinase_AS"/>
</dbReference>
<protein>
    <recommendedName>
        <fullName evidence="18">Tyrosine-protein kinase receptor</fullName>
        <ecNumber evidence="18">2.7.10.1</ecNumber>
    </recommendedName>
</protein>
<dbReference type="Pfam" id="PF00057">
    <property type="entry name" value="Ldl_recept_a"/>
    <property type="match status" value="1"/>
</dbReference>
<dbReference type="Gene3D" id="3.30.200.20">
    <property type="entry name" value="Phosphorylase Kinase, domain 1"/>
    <property type="match status" value="1"/>
</dbReference>
<evidence type="ECO:0000313" key="21">
    <source>
        <dbReference type="EnsemblMetazoa" id="RPRC000576-PA"/>
    </source>
</evidence>
<keyword evidence="3" id="KW-0808">Transferase</keyword>
<dbReference type="OMA" id="NTACERQ"/>
<dbReference type="PROSITE" id="PS00109">
    <property type="entry name" value="PROTEIN_KINASE_TYR"/>
    <property type="match status" value="1"/>
</dbReference>
<dbReference type="InterPro" id="IPR002172">
    <property type="entry name" value="LDrepeatLR_classA_rpt"/>
</dbReference>
<dbReference type="InterPro" id="IPR017441">
    <property type="entry name" value="Protein_kinase_ATP_BS"/>
</dbReference>
<dbReference type="InterPro" id="IPR050122">
    <property type="entry name" value="RTK"/>
</dbReference>
<evidence type="ECO:0000256" key="7">
    <source>
        <dbReference type="ARBA" id="ARBA00022777"/>
    </source>
</evidence>
<dbReference type="GO" id="GO:0043235">
    <property type="term" value="C:receptor complex"/>
    <property type="evidence" value="ECO:0007669"/>
    <property type="project" value="TreeGrafter"/>
</dbReference>
<evidence type="ECO:0000256" key="8">
    <source>
        <dbReference type="ARBA" id="ARBA00022840"/>
    </source>
</evidence>
<dbReference type="CDD" id="cd05036">
    <property type="entry name" value="PTKc_ALK_LTK"/>
    <property type="match status" value="1"/>
</dbReference>
<evidence type="ECO:0000313" key="22">
    <source>
        <dbReference type="Proteomes" id="UP000015103"/>
    </source>
</evidence>
<keyword evidence="14" id="KW-0325">Glycoprotein</keyword>
<dbReference type="InterPro" id="IPR020635">
    <property type="entry name" value="Tyr_kinase_cat_dom"/>
</dbReference>
<dbReference type="PROSITE" id="PS50068">
    <property type="entry name" value="LDLRA_2"/>
    <property type="match status" value="1"/>
</dbReference>
<evidence type="ECO:0000256" key="11">
    <source>
        <dbReference type="ARBA" id="ARBA00023137"/>
    </source>
</evidence>
<keyword evidence="11" id="KW-0829">Tyrosine-protein kinase</keyword>
<feature type="compositionally biased region" description="Polar residues" evidence="19">
    <location>
        <begin position="490"/>
        <end position="501"/>
    </location>
</feature>
<keyword evidence="22" id="KW-1185">Reference proteome</keyword>
<dbReference type="GO" id="GO:0005524">
    <property type="term" value="F:ATP binding"/>
    <property type="evidence" value="ECO:0007669"/>
    <property type="project" value="UniProtKB-UniRule"/>
</dbReference>
<keyword evidence="4 18" id="KW-0812">Transmembrane</keyword>
<keyword evidence="10 20" id="KW-0472">Membrane</keyword>